<dbReference type="InterPro" id="IPR032696">
    <property type="entry name" value="SQ_cyclase_C"/>
</dbReference>
<reference evidence="2 3" key="1">
    <citation type="submission" date="2018-05" db="EMBL/GenBank/DDBJ databases">
        <title>Spiribacter halobius sp. nov., a moderately halophilic bacterium isolated from marine solar saltern.</title>
        <authorList>
            <person name="Zheng W.-S."/>
            <person name="Lu D.-C."/>
            <person name="Du Z.-J."/>
        </authorList>
    </citation>
    <scope>NUCLEOTIDE SEQUENCE [LARGE SCALE GENOMIC DNA]</scope>
    <source>
        <strain evidence="2 3">E85</strain>
    </source>
</reference>
<dbReference type="AlphaFoldDB" id="A0A2U2N0U2"/>
<gene>
    <name evidence="2" type="ORF">DEM34_11035</name>
</gene>
<dbReference type="SUPFAM" id="SSF48208">
    <property type="entry name" value="Six-hairpin glycosidases"/>
    <property type="match status" value="1"/>
</dbReference>
<keyword evidence="3" id="KW-1185">Reference proteome</keyword>
<dbReference type="Pfam" id="PF13243">
    <property type="entry name" value="SQHop_cyclase_C"/>
    <property type="match status" value="1"/>
</dbReference>
<evidence type="ECO:0000259" key="1">
    <source>
        <dbReference type="Pfam" id="PF13243"/>
    </source>
</evidence>
<evidence type="ECO:0000313" key="3">
    <source>
        <dbReference type="Proteomes" id="UP000245474"/>
    </source>
</evidence>
<dbReference type="InterPro" id="IPR008928">
    <property type="entry name" value="6-hairpin_glycosidase_sf"/>
</dbReference>
<dbReference type="CDD" id="cd00688">
    <property type="entry name" value="ISOPREN_C2_like"/>
    <property type="match status" value="1"/>
</dbReference>
<dbReference type="EMBL" id="QFFI01000016">
    <property type="protein sequence ID" value="PWG62678.1"/>
    <property type="molecule type" value="Genomic_DNA"/>
</dbReference>
<proteinExistence type="predicted"/>
<evidence type="ECO:0000313" key="2">
    <source>
        <dbReference type="EMBL" id="PWG62678.1"/>
    </source>
</evidence>
<sequence length="412" mass="45003">MSAAVTRLLDLPRRYRPWVPAHLRLVLRDIVAPGRAVPGRHDEHALAAIQWLERAQDRREGQPDAGGVSAGWSFEDGWLPSYPETSGYIVETFLAAARSLERPSLVDRAQRILDWELGLQLPDGAFPGHFGEAGSRPVIFNTGQIMHGLIAGYGQLGRPECLAAAVRAGRWMLAQQDADGCWRRSVHNGIPHTYNTRAAWALLRTGLLADEPMLVRAARANLDWALTQQDADGWFRNNAFREGEPPFTHTIAYAARGLLESGLLLGESRYVVAAERTARALAGQQRADGFLAGAFAAGWVGEGRRYCCLTGLAQTALIWQRLAQTPTGHDLAEHAERAIAYLKRQHRRRGDGAPDDGGIAGSAPIWGRYSRFEYPNWAAKFFADALLVGLSGEPVPAADPVVAAQGREVADA</sequence>
<dbReference type="Proteomes" id="UP000245474">
    <property type="component" value="Unassembled WGS sequence"/>
</dbReference>
<dbReference type="Gene3D" id="1.50.10.20">
    <property type="match status" value="1"/>
</dbReference>
<dbReference type="GO" id="GO:0005975">
    <property type="term" value="P:carbohydrate metabolic process"/>
    <property type="evidence" value="ECO:0007669"/>
    <property type="project" value="InterPro"/>
</dbReference>
<comment type="caution">
    <text evidence="2">The sequence shown here is derived from an EMBL/GenBank/DDBJ whole genome shotgun (WGS) entry which is preliminary data.</text>
</comment>
<protein>
    <recommendedName>
        <fullName evidence="1">Squalene cyclase C-terminal domain-containing protein</fullName>
    </recommendedName>
</protein>
<dbReference type="OrthoDB" id="5486200at2"/>
<accession>A0A2U2N0U2</accession>
<feature type="domain" description="Squalene cyclase C-terminal" evidence="1">
    <location>
        <begin position="97"/>
        <end position="253"/>
    </location>
</feature>
<dbReference type="RefSeq" id="WP_109678877.1">
    <property type="nucleotide sequence ID" value="NZ_CP086615.1"/>
</dbReference>
<organism evidence="2 3">
    <name type="scientific">Sediminicurvatus halobius</name>
    <dbReference type="NCBI Taxonomy" id="2182432"/>
    <lineage>
        <taxon>Bacteria</taxon>
        <taxon>Pseudomonadati</taxon>
        <taxon>Pseudomonadota</taxon>
        <taxon>Gammaproteobacteria</taxon>
        <taxon>Chromatiales</taxon>
        <taxon>Ectothiorhodospiraceae</taxon>
        <taxon>Sediminicurvatus</taxon>
    </lineage>
</organism>
<name>A0A2U2N0U2_9GAMM</name>